<protein>
    <submittedName>
        <fullName evidence="2">DUF397 domain-containing protein</fullName>
    </submittedName>
</protein>
<accession>A0ABS0HAP1</accession>
<comment type="caution">
    <text evidence="2">The sequence shown here is derived from an EMBL/GenBank/DDBJ whole genome shotgun (WGS) entry which is preliminary data.</text>
</comment>
<dbReference type="InterPro" id="IPR007278">
    <property type="entry name" value="DUF397"/>
</dbReference>
<keyword evidence="3" id="KW-1185">Reference proteome</keyword>
<dbReference type="RefSeq" id="WP_196206998.1">
    <property type="nucleotide sequence ID" value="NZ_JADPUN010000439.1"/>
</dbReference>
<reference evidence="2 3" key="1">
    <citation type="submission" date="2020-11" db="EMBL/GenBank/DDBJ databases">
        <title>A novel isolate from a Black sea contaminated sediment with potential to produce alkanes: Plantactinospora alkalitolerans sp. nov.</title>
        <authorList>
            <person name="Carro L."/>
            <person name="Veyisoglu A."/>
            <person name="Guven K."/>
            <person name="Schumann P."/>
            <person name="Klenk H.-P."/>
            <person name="Sahin N."/>
        </authorList>
    </citation>
    <scope>NUCLEOTIDE SEQUENCE [LARGE SCALE GENOMIC DNA]</scope>
    <source>
        <strain evidence="2 3">S1510</strain>
    </source>
</reference>
<dbReference type="Proteomes" id="UP000638560">
    <property type="component" value="Unassembled WGS sequence"/>
</dbReference>
<dbReference type="Pfam" id="PF04149">
    <property type="entry name" value="DUF397"/>
    <property type="match status" value="1"/>
</dbReference>
<feature type="domain" description="DUF397" evidence="1">
    <location>
        <begin position="11"/>
        <end position="61"/>
    </location>
</feature>
<evidence type="ECO:0000259" key="1">
    <source>
        <dbReference type="Pfam" id="PF04149"/>
    </source>
</evidence>
<evidence type="ECO:0000313" key="3">
    <source>
        <dbReference type="Proteomes" id="UP000638560"/>
    </source>
</evidence>
<evidence type="ECO:0000313" key="2">
    <source>
        <dbReference type="EMBL" id="MBF9135546.1"/>
    </source>
</evidence>
<name>A0ABS0HAP1_9ACTN</name>
<sequence length="66" mass="7164">MTPTEQTSERDWFKSSYSSNNAACVEVRSAGGTVGVRDSKNLGGPVLAFTGPAWSRFVTLLRTDPR</sequence>
<dbReference type="EMBL" id="JADPUN010000439">
    <property type="protein sequence ID" value="MBF9135546.1"/>
    <property type="molecule type" value="Genomic_DNA"/>
</dbReference>
<gene>
    <name evidence="2" type="ORF">I0C86_42665</name>
</gene>
<proteinExistence type="predicted"/>
<organism evidence="2 3">
    <name type="scientific">Plantactinospora alkalitolerans</name>
    <dbReference type="NCBI Taxonomy" id="2789879"/>
    <lineage>
        <taxon>Bacteria</taxon>
        <taxon>Bacillati</taxon>
        <taxon>Actinomycetota</taxon>
        <taxon>Actinomycetes</taxon>
        <taxon>Micromonosporales</taxon>
        <taxon>Micromonosporaceae</taxon>
        <taxon>Plantactinospora</taxon>
    </lineage>
</organism>